<dbReference type="VEuPathDB" id="TriTrypDB:BSAL_33790"/>
<gene>
    <name evidence="2" type="ORF">BSAL_33790</name>
</gene>
<evidence type="ECO:0000313" key="2">
    <source>
        <dbReference type="EMBL" id="CUG91732.1"/>
    </source>
</evidence>
<feature type="region of interest" description="Disordered" evidence="1">
    <location>
        <begin position="62"/>
        <end position="123"/>
    </location>
</feature>
<feature type="region of interest" description="Disordered" evidence="1">
    <location>
        <begin position="198"/>
        <end position="225"/>
    </location>
</feature>
<feature type="region of interest" description="Disordered" evidence="1">
    <location>
        <begin position="1"/>
        <end position="24"/>
    </location>
</feature>
<accession>A0A0S4JP76</accession>
<reference evidence="3" key="1">
    <citation type="submission" date="2015-09" db="EMBL/GenBank/DDBJ databases">
        <authorList>
            <consortium name="Pathogen Informatics"/>
        </authorList>
    </citation>
    <scope>NUCLEOTIDE SEQUENCE [LARGE SCALE GENOMIC DNA]</scope>
    <source>
        <strain evidence="3">Lake Konstanz</strain>
    </source>
</reference>
<protein>
    <submittedName>
        <fullName evidence="2">Uncharacterized protein</fullName>
    </submittedName>
</protein>
<name>A0A0S4JP76_BODSA</name>
<sequence length="261" mass="28031">MVGSDRWSNKVVDAPSPFRASNESHKKVIEASNKYSSLDVALGGPYVAGNIVSTPQTPTRRAPGYFASASTTPITASSGRRSSSPYAESPMSILNGEERHERYSRRMVSPQRQGFGNVDASDLYSRRMSPRRHEAASPSTPDRPLSVARTDVIMDRGRMHSPSHRNYSDTVSTHLRGSLGVIAATSAIGIASTSVSPIAAGRPSSRPSLKNAESTRQESGHWKPTITKRCTASQPTLVGVMKPIATPAATPYRVIPPFGIS</sequence>
<dbReference type="AlphaFoldDB" id="A0A0S4JP76"/>
<evidence type="ECO:0000313" key="3">
    <source>
        <dbReference type="Proteomes" id="UP000051952"/>
    </source>
</evidence>
<feature type="compositionally biased region" description="Low complexity" evidence="1">
    <location>
        <begin position="67"/>
        <end position="78"/>
    </location>
</feature>
<evidence type="ECO:0000256" key="1">
    <source>
        <dbReference type="SAM" id="MobiDB-lite"/>
    </source>
</evidence>
<dbReference type="EMBL" id="CYKH01001963">
    <property type="protein sequence ID" value="CUG91732.1"/>
    <property type="molecule type" value="Genomic_DNA"/>
</dbReference>
<keyword evidence="3" id="KW-1185">Reference proteome</keyword>
<dbReference type="Proteomes" id="UP000051952">
    <property type="component" value="Unassembled WGS sequence"/>
</dbReference>
<organism evidence="2 3">
    <name type="scientific">Bodo saltans</name>
    <name type="common">Flagellated protozoan</name>
    <dbReference type="NCBI Taxonomy" id="75058"/>
    <lineage>
        <taxon>Eukaryota</taxon>
        <taxon>Discoba</taxon>
        <taxon>Euglenozoa</taxon>
        <taxon>Kinetoplastea</taxon>
        <taxon>Metakinetoplastina</taxon>
        <taxon>Eubodonida</taxon>
        <taxon>Bodonidae</taxon>
        <taxon>Bodo</taxon>
    </lineage>
</organism>
<proteinExistence type="predicted"/>